<feature type="region of interest" description="Disordered" evidence="3">
    <location>
        <begin position="679"/>
        <end position="717"/>
    </location>
</feature>
<dbReference type="OrthoDB" id="10256179at2759"/>
<feature type="repeat" description="RCC1" evidence="2">
    <location>
        <begin position="183"/>
        <end position="234"/>
    </location>
</feature>
<gene>
    <name evidence="5" type="ORF">ACHHYP_13549</name>
</gene>
<proteinExistence type="predicted"/>
<dbReference type="SUPFAM" id="SSF50985">
    <property type="entry name" value="RCC1/BLIP-II"/>
    <property type="match status" value="1"/>
</dbReference>
<feature type="domain" description="RCC1-like" evidence="4">
    <location>
        <begin position="134"/>
        <end position="488"/>
    </location>
</feature>
<evidence type="ECO:0000256" key="1">
    <source>
        <dbReference type="ARBA" id="ARBA00022737"/>
    </source>
</evidence>
<comment type="caution">
    <text evidence="5">The sequence shown here is derived from an EMBL/GenBank/DDBJ whole genome shotgun (WGS) entry which is preliminary data.</text>
</comment>
<feature type="region of interest" description="Disordered" evidence="3">
    <location>
        <begin position="580"/>
        <end position="615"/>
    </location>
</feature>
<feature type="repeat" description="RCC1" evidence="2">
    <location>
        <begin position="235"/>
        <end position="286"/>
    </location>
</feature>
<evidence type="ECO:0000256" key="2">
    <source>
        <dbReference type="PROSITE-ProRule" id="PRU00235"/>
    </source>
</evidence>
<evidence type="ECO:0000313" key="6">
    <source>
        <dbReference type="Proteomes" id="UP000243579"/>
    </source>
</evidence>
<reference evidence="5 6" key="1">
    <citation type="journal article" date="2014" name="Genome Biol. Evol.">
        <title>The secreted proteins of Achlya hypogyna and Thraustotheca clavata identify the ancestral oomycete secretome and reveal gene acquisitions by horizontal gene transfer.</title>
        <authorList>
            <person name="Misner I."/>
            <person name="Blouin N."/>
            <person name="Leonard G."/>
            <person name="Richards T.A."/>
            <person name="Lane C.E."/>
        </authorList>
    </citation>
    <scope>NUCLEOTIDE SEQUENCE [LARGE SCALE GENOMIC DNA]</scope>
    <source>
        <strain evidence="5 6">ATCC 48635</strain>
    </source>
</reference>
<dbReference type="PANTHER" id="PTHR22870:SF155">
    <property type="entry name" value="E3 UBIQUITIN-PROTEIN LIGASE HERC1-RELATED"/>
    <property type="match status" value="1"/>
</dbReference>
<feature type="repeat" description="RCC1" evidence="2">
    <location>
        <begin position="389"/>
        <end position="440"/>
    </location>
</feature>
<dbReference type="PROSITE" id="PS00626">
    <property type="entry name" value="RCC1_2"/>
    <property type="match status" value="1"/>
</dbReference>
<dbReference type="STRING" id="1202772.A0A1V9YFA0"/>
<evidence type="ECO:0000313" key="5">
    <source>
        <dbReference type="EMBL" id="OQR84317.1"/>
    </source>
</evidence>
<sequence length="768" mass="84304">MSTSKPTVQPAPVQRSRSRRCRSDEPKVLVSATSLRLRRGSEIKYELSVSKPPLAHQCVIVSIGVPNIHGITIMFTCTQRKPQEVEVLASEEVELQLFKLEHRVKRTKHCDLRFTASAVPSTAVQILQKDSLFVFTFGSNLHGRLGTSTPTAACTPTPLRCKWLFPVQLACGSAHTAIVDMNSHLYCFGRGTEGQLAQQHVDHVKVPTIVAALVKQQVFQVACGANHTLCTVVGGQVYAWGDNTYGQLGVGLKSRQYHVPIHAKNLPCAAQSIVCGGNQSYILSQLHQVYVAGCNLAGQLGLGDMKSRRTFTLSPYLHHIESIASGTYHTIAVSTTQVFVWGNAANGRLGMRPTTDFYLKPTAMEMFHDIRIKQVAAGGMHTALLTQAGDLLMWGGNNYGQVGDGTTVDKPYPVRLRVFEGKCVQAIALGEWHSMALGDDGCVYAWGFGEEGQLGLGEDRNAHLPMAIHALSGTAPLRIHCGSVHSVVVTSIEVANRSQQEKDKALSELHALHERRRLINRKSMIWKGKQPTSKDLLSAESLAPTMHELPESIPEEDETISLSNDSLVQCLEEDMAGLITDSAPPETLEPRKHPPRRLQRPQTARLSSKVSQTTFHPPISWREQPLTSRLAMRLALRREFHVLGVMQRDVRPAIEKTKVFPRLHAREMLLHKQPLDPFDEAMAASPTPPPPRGSAARPHAPRRPSTAPPRRPDGLAFVDVAPSSVVRMRSVTQLLDDDMQSSSSSGDQELRDALAIGWDPPSTPTSNA</sequence>
<feature type="compositionally biased region" description="Polar residues" evidence="3">
    <location>
        <begin position="600"/>
        <end position="615"/>
    </location>
</feature>
<dbReference type="EMBL" id="JNBR01001915">
    <property type="protein sequence ID" value="OQR84317.1"/>
    <property type="molecule type" value="Genomic_DNA"/>
</dbReference>
<evidence type="ECO:0000256" key="3">
    <source>
        <dbReference type="SAM" id="MobiDB-lite"/>
    </source>
</evidence>
<dbReference type="InterPro" id="IPR000408">
    <property type="entry name" value="Reg_chr_condens"/>
</dbReference>
<dbReference type="InterPro" id="IPR009091">
    <property type="entry name" value="RCC1/BLIP-II"/>
</dbReference>
<dbReference type="PANTHER" id="PTHR22870">
    <property type="entry name" value="REGULATOR OF CHROMOSOME CONDENSATION"/>
    <property type="match status" value="1"/>
</dbReference>
<keyword evidence="1" id="KW-0677">Repeat</keyword>
<feature type="repeat" description="RCC1" evidence="2">
    <location>
        <begin position="441"/>
        <end position="492"/>
    </location>
</feature>
<dbReference type="Pfam" id="PF25390">
    <property type="entry name" value="WD40_RLD"/>
    <property type="match status" value="1"/>
</dbReference>
<protein>
    <recommendedName>
        <fullName evidence="4">RCC1-like domain-containing protein</fullName>
    </recommendedName>
</protein>
<dbReference type="Gene3D" id="2.130.10.30">
    <property type="entry name" value="Regulator of chromosome condensation 1/beta-lactamase-inhibitor protein II"/>
    <property type="match status" value="2"/>
</dbReference>
<feature type="repeat" description="RCC1" evidence="2">
    <location>
        <begin position="287"/>
        <end position="336"/>
    </location>
</feature>
<feature type="region of interest" description="Disordered" evidence="3">
    <location>
        <begin position="732"/>
        <end position="768"/>
    </location>
</feature>
<feature type="region of interest" description="Disordered" evidence="3">
    <location>
        <begin position="1"/>
        <end position="22"/>
    </location>
</feature>
<dbReference type="InterPro" id="IPR058923">
    <property type="entry name" value="RCC1-like_dom"/>
</dbReference>
<dbReference type="PROSITE" id="PS50012">
    <property type="entry name" value="RCC1_3"/>
    <property type="match status" value="7"/>
</dbReference>
<keyword evidence="6" id="KW-1185">Reference proteome</keyword>
<dbReference type="InterPro" id="IPR051210">
    <property type="entry name" value="Ub_ligase/GEF_domain"/>
</dbReference>
<dbReference type="AlphaFoldDB" id="A0A1V9YFA0"/>
<dbReference type="Proteomes" id="UP000243579">
    <property type="component" value="Unassembled WGS sequence"/>
</dbReference>
<organism evidence="5 6">
    <name type="scientific">Achlya hypogyna</name>
    <name type="common">Oomycete</name>
    <name type="synonym">Protoachlya hypogyna</name>
    <dbReference type="NCBI Taxonomy" id="1202772"/>
    <lineage>
        <taxon>Eukaryota</taxon>
        <taxon>Sar</taxon>
        <taxon>Stramenopiles</taxon>
        <taxon>Oomycota</taxon>
        <taxon>Saprolegniomycetes</taxon>
        <taxon>Saprolegniales</taxon>
        <taxon>Achlyaceae</taxon>
        <taxon>Achlya</taxon>
    </lineage>
</organism>
<accession>A0A1V9YFA0</accession>
<feature type="repeat" description="RCC1" evidence="2">
    <location>
        <begin position="336"/>
        <end position="388"/>
    </location>
</feature>
<evidence type="ECO:0000259" key="4">
    <source>
        <dbReference type="Pfam" id="PF25390"/>
    </source>
</evidence>
<dbReference type="PRINTS" id="PR00633">
    <property type="entry name" value="RCCNDNSATION"/>
</dbReference>
<feature type="repeat" description="RCC1" evidence="2">
    <location>
        <begin position="132"/>
        <end position="182"/>
    </location>
</feature>
<name>A0A1V9YFA0_ACHHY</name>